<keyword evidence="6" id="KW-1185">Reference proteome</keyword>
<dbReference type="Proteomes" id="UP000673383">
    <property type="component" value="Unassembled WGS sequence"/>
</dbReference>
<evidence type="ECO:0000313" key="5">
    <source>
        <dbReference type="Proteomes" id="UP000673383"/>
    </source>
</evidence>
<feature type="domain" description="Calcineurin-like phosphoesterase" evidence="2">
    <location>
        <begin position="1"/>
        <end position="180"/>
    </location>
</feature>
<dbReference type="STRING" id="29448.QU41_07305"/>
<dbReference type="InterPro" id="IPR011152">
    <property type="entry name" value="Pesterase_MJ0912"/>
</dbReference>
<dbReference type="Gene3D" id="3.60.21.10">
    <property type="match status" value="1"/>
</dbReference>
<dbReference type="Proteomes" id="UP001565471">
    <property type="component" value="Unassembled WGS sequence"/>
</dbReference>
<dbReference type="InterPro" id="IPR024654">
    <property type="entry name" value="Calcineurin-like_PHP_lpxH"/>
</dbReference>
<sequence>MRFAAIADIHGNHLALEAVLSDIRAQGIRDIVDLGDMVSGPLDARPTIDMLMALDAVHLLGNHDRYLIDRPHEKMGSWERLTYTQLEPRHLDWLRTLPANSVYRDEVFLCHATPQDDEIYWLETVLPGGEVCMSSLEAIEARAAGVPQSLILCAHTHTARAVRLRDGRLIVNPGSVGSPGYRAGKPHPHVVEAGSPDARYAILEQVDGGWDVTFRHIPYDHTAMAALARRNGQAELASALATGWIR</sequence>
<proteinExistence type="inferred from homology"/>
<dbReference type="PANTHER" id="PTHR42850:SF2">
    <property type="entry name" value="BLL5683 PROTEIN"/>
    <property type="match status" value="1"/>
</dbReference>
<reference evidence="4 6" key="2">
    <citation type="submission" date="2024-07" db="EMBL/GenBank/DDBJ databases">
        <title>Genomic Encyclopedia of Type Strains, Phase V (KMG-V): Genome sequencing to study the core and pangenomes of soil and plant-associated prokaryotes.</title>
        <authorList>
            <person name="Whitman W."/>
        </authorList>
    </citation>
    <scope>NUCLEOTIDE SEQUENCE [LARGE SCALE GENOMIC DNA]</scope>
    <source>
        <strain evidence="4 6">USDA 415</strain>
    </source>
</reference>
<dbReference type="GO" id="GO:0005737">
    <property type="term" value="C:cytoplasm"/>
    <property type="evidence" value="ECO:0007669"/>
    <property type="project" value="TreeGrafter"/>
</dbReference>
<evidence type="ECO:0000313" key="6">
    <source>
        <dbReference type="Proteomes" id="UP001565471"/>
    </source>
</evidence>
<dbReference type="EMBL" id="JBGBZA010000002">
    <property type="protein sequence ID" value="MEY9322071.1"/>
    <property type="molecule type" value="Genomic_DNA"/>
</dbReference>
<reference evidence="3" key="1">
    <citation type="submission" date="2021-02" db="EMBL/GenBank/DDBJ databases">
        <title>Genomic Encyclopedia of Type Strains, Phase IV (KMG-V): Genome sequencing to study the core and pangenomes of soil and plant-associated prokaryotes.</title>
        <authorList>
            <person name="Whitman W."/>
        </authorList>
    </citation>
    <scope>NUCLEOTIDE SEQUENCE</scope>
    <source>
        <strain evidence="3">USDA 406</strain>
    </source>
</reference>
<dbReference type="EMBL" id="JAFICZ010000001">
    <property type="protein sequence ID" value="MBP1292501.1"/>
    <property type="molecule type" value="Genomic_DNA"/>
</dbReference>
<dbReference type="Pfam" id="PF12850">
    <property type="entry name" value="Metallophos_2"/>
    <property type="match status" value="1"/>
</dbReference>
<gene>
    <name evidence="4" type="ORF">ABIF29_008870</name>
    <name evidence="3" type="ORF">JOH49_002254</name>
</gene>
<organism evidence="3 5">
    <name type="scientific">Bradyrhizobium elkanii</name>
    <dbReference type="NCBI Taxonomy" id="29448"/>
    <lineage>
        <taxon>Bacteria</taxon>
        <taxon>Pseudomonadati</taxon>
        <taxon>Pseudomonadota</taxon>
        <taxon>Alphaproteobacteria</taxon>
        <taxon>Hyphomicrobiales</taxon>
        <taxon>Nitrobacteraceae</taxon>
        <taxon>Bradyrhizobium</taxon>
    </lineage>
</organism>
<accession>A0A1E3EHG8</accession>
<dbReference type="RefSeq" id="WP_016847386.1">
    <property type="nucleotide sequence ID" value="NZ_BJNL01000043.1"/>
</dbReference>
<evidence type="ECO:0000313" key="4">
    <source>
        <dbReference type="EMBL" id="MEY9322071.1"/>
    </source>
</evidence>
<dbReference type="InterPro" id="IPR029052">
    <property type="entry name" value="Metallo-depent_PP-like"/>
</dbReference>
<comment type="caution">
    <text evidence="3">The sequence shown here is derived from an EMBL/GenBank/DDBJ whole genome shotgun (WGS) entry which is preliminary data.</text>
</comment>
<dbReference type="PANTHER" id="PTHR42850">
    <property type="entry name" value="METALLOPHOSPHOESTERASE"/>
    <property type="match status" value="1"/>
</dbReference>
<dbReference type="GO" id="GO:0016791">
    <property type="term" value="F:phosphatase activity"/>
    <property type="evidence" value="ECO:0007669"/>
    <property type="project" value="TreeGrafter"/>
</dbReference>
<dbReference type="GeneID" id="92950176"/>
<evidence type="ECO:0000259" key="2">
    <source>
        <dbReference type="Pfam" id="PF12850"/>
    </source>
</evidence>
<comment type="similarity">
    <text evidence="1">Belongs to the metallophosphoesterase superfamily. YfcE family.</text>
</comment>
<dbReference type="SUPFAM" id="SSF56300">
    <property type="entry name" value="Metallo-dependent phosphatases"/>
    <property type="match status" value="1"/>
</dbReference>
<dbReference type="OrthoDB" id="9813918at2"/>
<dbReference type="AlphaFoldDB" id="A0A1E3EHG8"/>
<dbReference type="PIRSF" id="PIRSF000883">
    <property type="entry name" value="Pesterase_MJ0912"/>
    <property type="match status" value="1"/>
</dbReference>
<dbReference type="InterPro" id="IPR050126">
    <property type="entry name" value="Ap4A_hydrolase"/>
</dbReference>
<evidence type="ECO:0000313" key="3">
    <source>
        <dbReference type="EMBL" id="MBP1292501.1"/>
    </source>
</evidence>
<name>A0A1E3EHG8_BRAEL</name>
<evidence type="ECO:0000256" key="1">
    <source>
        <dbReference type="ARBA" id="ARBA00008950"/>
    </source>
</evidence>
<protein>
    <submittedName>
        <fullName evidence="3">Diadenosine tetraphosphatase ApaH/serine/threonine PP2A family protein phosphatase</fullName>
    </submittedName>
</protein>
<dbReference type="eggNOG" id="COG0639">
    <property type="taxonomic scope" value="Bacteria"/>
</dbReference>